<evidence type="ECO:0000256" key="2">
    <source>
        <dbReference type="ARBA" id="ARBA00004922"/>
    </source>
</evidence>
<feature type="transmembrane region" description="Helical" evidence="9">
    <location>
        <begin position="341"/>
        <end position="363"/>
    </location>
</feature>
<reference evidence="10 11" key="1">
    <citation type="submission" date="2016-01" db="EMBL/GenBank/DDBJ databases">
        <authorList>
            <person name="Oliw E.H."/>
        </authorList>
    </citation>
    <scope>NUCLEOTIDE SEQUENCE [LARGE SCALE GENOMIC DNA]</scope>
    <source>
        <strain evidence="10 11">DY10</strain>
    </source>
</reference>
<sequence>MRPYRSIAAVVLLAVYVVVFFLRDKLAYAIAGDEVHFWPTVLMFAKEPIPSVHLLNNYPEVIAPLPFMMGGWLVNLFGESIQPLRVLNFLLSFGLLMVFLTLSSGPRRFWIAALGLIAFPYYYFCSTIYYTDMIALTFILLGWVGYLKGVHWAACLAFVAAICSRQYAIVFPATIIAYELAPAVMRWPVQIASTWRQVLAKPYLLYYVLAGVTLLAWVLFWGGLGPAPEVARQKYNDTVHEFMYKPGFVLYASACLGVYYVLPEMILARTNTLLALRPVRPLWLAAGVGLVAVLVIFFPAIQMNDGFFVVPVMGMLDQVLIFFGIVGTVKQIVLGGLMLLTWLRFASPASGLAGWVVLLNLILMGKAHIAWDKYLLPTIGTLWLLTLWDKHWPFSRIAAEQPRSVTIQEA</sequence>
<evidence type="ECO:0000256" key="5">
    <source>
        <dbReference type="ARBA" id="ARBA00022692"/>
    </source>
</evidence>
<feature type="transmembrane region" description="Helical" evidence="9">
    <location>
        <begin position="242"/>
        <end position="262"/>
    </location>
</feature>
<dbReference type="GO" id="GO:0006488">
    <property type="term" value="P:dolichol-linked oligosaccharide biosynthetic process"/>
    <property type="evidence" value="ECO:0007669"/>
    <property type="project" value="InterPro"/>
</dbReference>
<evidence type="ECO:0000313" key="11">
    <source>
        <dbReference type="Proteomes" id="UP000187941"/>
    </source>
</evidence>
<name>A0A1P9WRX6_9BACT</name>
<keyword evidence="5 9" id="KW-0812">Transmembrane</keyword>
<evidence type="ECO:0000256" key="1">
    <source>
        <dbReference type="ARBA" id="ARBA00004477"/>
    </source>
</evidence>
<comment type="subcellular location">
    <subcellularLocation>
        <location evidence="1">Endoplasmic reticulum membrane</location>
        <topology evidence="1">Multi-pass membrane protein</topology>
    </subcellularLocation>
</comment>
<feature type="transmembrane region" description="Helical" evidence="9">
    <location>
        <begin position="85"/>
        <end position="103"/>
    </location>
</feature>
<feature type="transmembrane region" description="Helical" evidence="9">
    <location>
        <begin position="109"/>
        <end position="131"/>
    </location>
</feature>
<gene>
    <name evidence="10" type="ORF">AWR27_01345</name>
</gene>
<accession>A0A1P9WRX6</accession>
<dbReference type="InterPro" id="IPR016900">
    <property type="entry name" value="Alg10"/>
</dbReference>
<dbReference type="STRING" id="1178516.AWR27_01345"/>
<organism evidence="10 11">
    <name type="scientific">Spirosoma montaniterrae</name>
    <dbReference type="NCBI Taxonomy" id="1178516"/>
    <lineage>
        <taxon>Bacteria</taxon>
        <taxon>Pseudomonadati</taxon>
        <taxon>Bacteroidota</taxon>
        <taxon>Cytophagia</taxon>
        <taxon>Cytophagales</taxon>
        <taxon>Cytophagaceae</taxon>
        <taxon>Spirosoma</taxon>
    </lineage>
</organism>
<evidence type="ECO:0000256" key="7">
    <source>
        <dbReference type="ARBA" id="ARBA00022989"/>
    </source>
</evidence>
<evidence type="ECO:0000256" key="9">
    <source>
        <dbReference type="SAM" id="Phobius"/>
    </source>
</evidence>
<keyword evidence="11" id="KW-1185">Reference proteome</keyword>
<dbReference type="RefSeq" id="WP_077129537.1">
    <property type="nucleotide sequence ID" value="NZ_CP014263.1"/>
</dbReference>
<feature type="transmembrane region" description="Helical" evidence="9">
    <location>
        <begin position="282"/>
        <end position="301"/>
    </location>
</feature>
<evidence type="ECO:0000256" key="6">
    <source>
        <dbReference type="ARBA" id="ARBA00022824"/>
    </source>
</evidence>
<protein>
    <recommendedName>
        <fullName evidence="12">Glycosyltransferase RgtA/B/C/D-like domain-containing protein</fullName>
    </recommendedName>
</protein>
<keyword evidence="4" id="KW-0808">Transferase</keyword>
<keyword evidence="3" id="KW-0328">Glycosyltransferase</keyword>
<feature type="transmembrane region" description="Helical" evidence="9">
    <location>
        <begin position="307"/>
        <end position="329"/>
    </location>
</feature>
<dbReference type="Proteomes" id="UP000187941">
    <property type="component" value="Chromosome"/>
</dbReference>
<evidence type="ECO:0000256" key="4">
    <source>
        <dbReference type="ARBA" id="ARBA00022679"/>
    </source>
</evidence>
<evidence type="ECO:0000313" key="10">
    <source>
        <dbReference type="EMBL" id="AQG78114.1"/>
    </source>
</evidence>
<evidence type="ECO:0000256" key="8">
    <source>
        <dbReference type="ARBA" id="ARBA00023136"/>
    </source>
</evidence>
<evidence type="ECO:0008006" key="12">
    <source>
        <dbReference type="Google" id="ProtNLM"/>
    </source>
</evidence>
<feature type="transmembrane region" description="Helical" evidence="9">
    <location>
        <begin position="167"/>
        <end position="184"/>
    </location>
</feature>
<keyword evidence="7 9" id="KW-1133">Transmembrane helix</keyword>
<comment type="pathway">
    <text evidence="2">Protein modification; protein glycosylation.</text>
</comment>
<feature type="transmembrane region" description="Helical" evidence="9">
    <location>
        <begin position="204"/>
        <end position="222"/>
    </location>
</feature>
<dbReference type="GO" id="GO:0106073">
    <property type="term" value="F:dolichyl pyrophosphate Glc2Man9GlcNAc2 alpha-1,2-glucosyltransferase activity"/>
    <property type="evidence" value="ECO:0007669"/>
    <property type="project" value="InterPro"/>
</dbReference>
<dbReference type="KEGG" id="smon:AWR27_01345"/>
<evidence type="ECO:0000256" key="3">
    <source>
        <dbReference type="ARBA" id="ARBA00022676"/>
    </source>
</evidence>
<dbReference type="OrthoDB" id="934762at2"/>
<feature type="transmembrane region" description="Helical" evidence="9">
    <location>
        <begin position="138"/>
        <end position="161"/>
    </location>
</feature>
<keyword evidence="8 9" id="KW-0472">Membrane</keyword>
<keyword evidence="6" id="KW-0256">Endoplasmic reticulum</keyword>
<proteinExistence type="predicted"/>
<dbReference type="AlphaFoldDB" id="A0A1P9WRX6"/>
<dbReference type="EMBL" id="CP014263">
    <property type="protein sequence ID" value="AQG78114.1"/>
    <property type="molecule type" value="Genomic_DNA"/>
</dbReference>
<dbReference type="Pfam" id="PF04922">
    <property type="entry name" value="DIE2_ALG10"/>
    <property type="match status" value="1"/>
</dbReference>